<organism evidence="2 3">
    <name type="scientific">Mesobacillus subterraneus</name>
    <dbReference type="NCBI Taxonomy" id="285983"/>
    <lineage>
        <taxon>Bacteria</taxon>
        <taxon>Bacillati</taxon>
        <taxon>Bacillota</taxon>
        <taxon>Bacilli</taxon>
        <taxon>Bacillales</taxon>
        <taxon>Bacillaceae</taxon>
        <taxon>Mesobacillus</taxon>
    </lineage>
</organism>
<dbReference type="EMBL" id="RSFW01000030">
    <property type="protein sequence ID" value="RSD22724.1"/>
    <property type="molecule type" value="Genomic_DNA"/>
</dbReference>
<dbReference type="Proteomes" id="UP000279911">
    <property type="component" value="Unassembled WGS sequence"/>
</dbReference>
<dbReference type="Pfam" id="PF08378">
    <property type="entry name" value="NERD"/>
    <property type="match status" value="1"/>
</dbReference>
<evidence type="ECO:0000313" key="2">
    <source>
        <dbReference type="EMBL" id="RSD22724.1"/>
    </source>
</evidence>
<feature type="domain" description="NERD" evidence="1">
    <location>
        <begin position="40"/>
        <end position="150"/>
    </location>
</feature>
<evidence type="ECO:0000313" key="3">
    <source>
        <dbReference type="Proteomes" id="UP000279911"/>
    </source>
</evidence>
<proteinExistence type="predicted"/>
<name>A0A427TGT9_9BACI</name>
<dbReference type="PROSITE" id="PS50965">
    <property type="entry name" value="NERD"/>
    <property type="match status" value="1"/>
</dbReference>
<dbReference type="AlphaFoldDB" id="A0A427TGT9"/>
<protein>
    <submittedName>
        <fullName evidence="2">NERD domain-containing protein</fullName>
    </submittedName>
</protein>
<evidence type="ECO:0000259" key="1">
    <source>
        <dbReference type="PROSITE" id="PS50965"/>
    </source>
</evidence>
<gene>
    <name evidence="2" type="ORF">EJA10_20810</name>
</gene>
<dbReference type="OrthoDB" id="2164794at2"/>
<sequence>MWNMFKKERTESEELRVLRALNFRMDLKEKDKQYYANLLKGYEGEVMFDEYLRRLQIESLVLNDMLLELNHSHFQIDSLLISQEYLHLFEVKNFEGEFYFEDGKFKMLNGTEVKNPLLQLNRNESLFRQLLNSYGVKIPIRTYLIFINPEFTLYQAPLDRRIIMPTNLNRTITQLNNEKSALNLAHDRLSEKLLSSHIVKSPFSNVPQYEYSHLSKGVFCTNCGTVMEVYHGQNFTCKSCTTAENTRQALIRQIQDYKILFPHNKISTNVVYEWCGGVFPKKTIRHRLQENFSVTGHGQWSYYE</sequence>
<dbReference type="InterPro" id="IPR011528">
    <property type="entry name" value="NERD"/>
</dbReference>
<reference evidence="3" key="1">
    <citation type="submission" date="2018-12" db="EMBL/GenBank/DDBJ databases">
        <title>Bacillus chawlae sp. nov., Bacillus glennii sp. nov., and Bacillus saganii sp. nov. Isolated from the Vehicle Assembly Building at Kennedy Space Center where the Viking Spacecraft were Assembled.</title>
        <authorList>
            <person name="Seuylemezian A."/>
            <person name="Vaishampayan P."/>
        </authorList>
    </citation>
    <scope>NUCLEOTIDE SEQUENCE [LARGE SCALE GENOMIC DNA]</scope>
    <source>
        <strain evidence="3">DSM 13966</strain>
    </source>
</reference>
<comment type="caution">
    <text evidence="2">The sequence shown here is derived from an EMBL/GenBank/DDBJ whole genome shotgun (WGS) entry which is preliminary data.</text>
</comment>
<accession>A0A427TGT9</accession>